<gene>
    <name evidence="2" type="ORF">MM415A02991_0009</name>
    <name evidence="1" type="ORF">TM448A01996_0006</name>
    <name evidence="3" type="ORF">TM448B01625_0016</name>
</gene>
<evidence type="ECO:0000313" key="2">
    <source>
        <dbReference type="EMBL" id="QJA71909.1"/>
    </source>
</evidence>
<dbReference type="AlphaFoldDB" id="A0A6H1ZT79"/>
<name>A0A6H1ZT79_9ZZZZ</name>
<reference evidence="1" key="1">
    <citation type="submission" date="2020-03" db="EMBL/GenBank/DDBJ databases">
        <title>The deep terrestrial virosphere.</title>
        <authorList>
            <person name="Holmfeldt K."/>
            <person name="Nilsson E."/>
            <person name="Simone D."/>
            <person name="Lopez-Fernandez M."/>
            <person name="Wu X."/>
            <person name="de Brujin I."/>
            <person name="Lundin D."/>
            <person name="Andersson A."/>
            <person name="Bertilsson S."/>
            <person name="Dopson M."/>
        </authorList>
    </citation>
    <scope>NUCLEOTIDE SEQUENCE</scope>
    <source>
        <strain evidence="2">MM415A02991</strain>
        <strain evidence="1">TM448A01996</strain>
        <strain evidence="3">TM448B01625</strain>
    </source>
</reference>
<dbReference type="EMBL" id="MT144800">
    <property type="protein sequence ID" value="QJH99648.1"/>
    <property type="molecule type" value="Genomic_DNA"/>
</dbReference>
<dbReference type="InterPro" id="IPR005335">
    <property type="entry name" value="Terminase_ssu"/>
</dbReference>
<dbReference type="EMBL" id="MT141909">
    <property type="protein sequence ID" value="QJA71909.1"/>
    <property type="molecule type" value="Genomic_DNA"/>
</dbReference>
<accession>A0A6H1ZT79</accession>
<dbReference type="EMBL" id="MT144239">
    <property type="protein sequence ID" value="QJA51133.1"/>
    <property type="molecule type" value="Genomic_DNA"/>
</dbReference>
<dbReference type="Pfam" id="PF03592">
    <property type="entry name" value="Terminase_2"/>
    <property type="match status" value="1"/>
</dbReference>
<evidence type="ECO:0000313" key="1">
    <source>
        <dbReference type="EMBL" id="QJA51133.1"/>
    </source>
</evidence>
<dbReference type="GO" id="GO:0051276">
    <property type="term" value="P:chromosome organization"/>
    <property type="evidence" value="ECO:0007669"/>
    <property type="project" value="InterPro"/>
</dbReference>
<evidence type="ECO:0000313" key="3">
    <source>
        <dbReference type="EMBL" id="QJH99648.1"/>
    </source>
</evidence>
<protein>
    <submittedName>
        <fullName evidence="1">Putative terminase</fullName>
    </submittedName>
</protein>
<proteinExistence type="predicted"/>
<organism evidence="1">
    <name type="scientific">viral metagenome</name>
    <dbReference type="NCBI Taxonomy" id="1070528"/>
    <lineage>
        <taxon>unclassified sequences</taxon>
        <taxon>metagenomes</taxon>
        <taxon>organismal metagenomes</taxon>
    </lineage>
</organism>
<sequence length="158" mass="17811">MTLEQAYSQAGYTSPCPASDASHLIADNPNVKAYYDILCKRHEDLSLATIAEQIMQPQEIKARLSELARANLVDFLDPSGRPKLSKDVPHHAAAKKYYRKSRVDRFGNPIETSEIALVDQIEALRELAKIHGMYAPEKHLIAKKVIVEMIDKRRGEVE</sequence>